<dbReference type="EC" id="4.4.1.8" evidence="6"/>
<dbReference type="GO" id="GO:0004123">
    <property type="term" value="F:cystathionine gamma-lyase activity"/>
    <property type="evidence" value="ECO:0007669"/>
    <property type="project" value="TreeGrafter"/>
</dbReference>
<proteinExistence type="inferred from homology"/>
<evidence type="ECO:0000256" key="4">
    <source>
        <dbReference type="PIRSR" id="PIRSR001434-2"/>
    </source>
</evidence>
<dbReference type="EMBL" id="CP037423">
    <property type="protein sequence ID" value="QDV47969.1"/>
    <property type="molecule type" value="Genomic_DNA"/>
</dbReference>
<name>A0A518I4D6_9BACT</name>
<keyword evidence="3 4" id="KW-0663">Pyridoxal phosphate</keyword>
<dbReference type="InterPro" id="IPR000277">
    <property type="entry name" value="Cys/Met-Metab_PyrdxlP-dep_enz"/>
</dbReference>
<evidence type="ECO:0000256" key="5">
    <source>
        <dbReference type="RuleBase" id="RU362118"/>
    </source>
</evidence>
<dbReference type="OrthoDB" id="9780685at2"/>
<dbReference type="InterPro" id="IPR015421">
    <property type="entry name" value="PyrdxlP-dep_Trfase_major"/>
</dbReference>
<dbReference type="Gene3D" id="3.90.1150.10">
    <property type="entry name" value="Aspartate Aminotransferase, domain 1"/>
    <property type="match status" value="1"/>
</dbReference>
<dbReference type="KEGG" id="snep:Enr13x_78820"/>
<dbReference type="GO" id="GO:0003962">
    <property type="term" value="F:cystathionine gamma-synthase activity"/>
    <property type="evidence" value="ECO:0007669"/>
    <property type="project" value="TreeGrafter"/>
</dbReference>
<feature type="modified residue" description="N6-(pyridoxal phosphate)lysine" evidence="4">
    <location>
        <position position="208"/>
    </location>
</feature>
<reference evidence="6 7" key="1">
    <citation type="submission" date="2019-03" db="EMBL/GenBank/DDBJ databases">
        <title>Deep-cultivation of Planctomycetes and their phenomic and genomic characterization uncovers novel biology.</title>
        <authorList>
            <person name="Wiegand S."/>
            <person name="Jogler M."/>
            <person name="Boedeker C."/>
            <person name="Pinto D."/>
            <person name="Vollmers J."/>
            <person name="Rivas-Marin E."/>
            <person name="Kohn T."/>
            <person name="Peeters S.H."/>
            <person name="Heuer A."/>
            <person name="Rast P."/>
            <person name="Oberbeckmann S."/>
            <person name="Bunk B."/>
            <person name="Jeske O."/>
            <person name="Meyerdierks A."/>
            <person name="Storesund J.E."/>
            <person name="Kallscheuer N."/>
            <person name="Luecker S."/>
            <person name="Lage O.M."/>
            <person name="Pohl T."/>
            <person name="Merkel B.J."/>
            <person name="Hornburger P."/>
            <person name="Mueller R.-W."/>
            <person name="Bruemmer F."/>
            <person name="Labrenz M."/>
            <person name="Spormann A.M."/>
            <person name="Op den Camp H."/>
            <person name="Overmann J."/>
            <person name="Amann R."/>
            <person name="Jetten M.S.M."/>
            <person name="Mascher T."/>
            <person name="Medema M.H."/>
            <person name="Devos D.P."/>
            <person name="Kaster A.-K."/>
            <person name="Ovreas L."/>
            <person name="Rohde M."/>
            <person name="Galperin M.Y."/>
            <person name="Jogler C."/>
        </authorList>
    </citation>
    <scope>NUCLEOTIDE SEQUENCE [LARGE SCALE GENOMIC DNA]</scope>
    <source>
        <strain evidence="6 7">Enr13</strain>
    </source>
</reference>
<evidence type="ECO:0000313" key="6">
    <source>
        <dbReference type="EMBL" id="QDV47969.1"/>
    </source>
</evidence>
<keyword evidence="7" id="KW-1185">Reference proteome</keyword>
<dbReference type="RefSeq" id="WP_145392004.1">
    <property type="nucleotide sequence ID" value="NZ_CP037423.1"/>
</dbReference>
<dbReference type="GO" id="GO:0019346">
    <property type="term" value="P:transsulfuration"/>
    <property type="evidence" value="ECO:0007669"/>
    <property type="project" value="InterPro"/>
</dbReference>
<dbReference type="InterPro" id="IPR015422">
    <property type="entry name" value="PyrdxlP-dep_Trfase_small"/>
</dbReference>
<evidence type="ECO:0000256" key="3">
    <source>
        <dbReference type="ARBA" id="ARBA00022898"/>
    </source>
</evidence>
<accession>A0A518I4D6</accession>
<dbReference type="GO" id="GO:0005737">
    <property type="term" value="C:cytoplasm"/>
    <property type="evidence" value="ECO:0007669"/>
    <property type="project" value="TreeGrafter"/>
</dbReference>
<dbReference type="CDD" id="cd00614">
    <property type="entry name" value="CGS_like"/>
    <property type="match status" value="1"/>
</dbReference>
<keyword evidence="6" id="KW-0456">Lyase</keyword>
<dbReference type="GO" id="GO:0009086">
    <property type="term" value="P:methionine biosynthetic process"/>
    <property type="evidence" value="ECO:0007669"/>
    <property type="project" value="UniProtKB-ARBA"/>
</dbReference>
<evidence type="ECO:0000256" key="1">
    <source>
        <dbReference type="ARBA" id="ARBA00001933"/>
    </source>
</evidence>
<dbReference type="InterPro" id="IPR054542">
    <property type="entry name" value="Cys_met_metab_PP"/>
</dbReference>
<evidence type="ECO:0000256" key="2">
    <source>
        <dbReference type="ARBA" id="ARBA00009077"/>
    </source>
</evidence>
<dbReference type="PANTHER" id="PTHR11808:SF15">
    <property type="entry name" value="CYSTATHIONINE GAMMA-LYASE"/>
    <property type="match status" value="1"/>
</dbReference>
<gene>
    <name evidence="6" type="primary">metC_2</name>
    <name evidence="6" type="ORF">Enr13x_78820</name>
</gene>
<dbReference type="PANTHER" id="PTHR11808">
    <property type="entry name" value="TRANS-SULFURATION ENZYME FAMILY MEMBER"/>
    <property type="match status" value="1"/>
</dbReference>
<comment type="cofactor">
    <cofactor evidence="1 5">
        <name>pyridoxal 5'-phosphate</name>
        <dbReference type="ChEBI" id="CHEBI:597326"/>
    </cofactor>
</comment>
<dbReference type="PIRSF" id="PIRSF001434">
    <property type="entry name" value="CGS"/>
    <property type="match status" value="1"/>
</dbReference>
<dbReference type="FunFam" id="3.90.1150.10:FF:000033">
    <property type="entry name" value="Cystathionine gamma-synthase"/>
    <property type="match status" value="1"/>
</dbReference>
<dbReference type="Gene3D" id="3.40.640.10">
    <property type="entry name" value="Type I PLP-dependent aspartate aminotransferase-like (Major domain)"/>
    <property type="match status" value="1"/>
</dbReference>
<evidence type="ECO:0000313" key="7">
    <source>
        <dbReference type="Proteomes" id="UP000319004"/>
    </source>
</evidence>
<dbReference type="InterPro" id="IPR015424">
    <property type="entry name" value="PyrdxlP-dep_Trfase"/>
</dbReference>
<comment type="similarity">
    <text evidence="2 5">Belongs to the trans-sulfuration enzymes family.</text>
</comment>
<dbReference type="GO" id="GO:0019343">
    <property type="term" value="P:cysteine biosynthetic process via cystathionine"/>
    <property type="evidence" value="ECO:0007669"/>
    <property type="project" value="TreeGrafter"/>
</dbReference>
<organism evidence="6 7">
    <name type="scientific">Stieleria neptunia</name>
    <dbReference type="NCBI Taxonomy" id="2527979"/>
    <lineage>
        <taxon>Bacteria</taxon>
        <taxon>Pseudomonadati</taxon>
        <taxon>Planctomycetota</taxon>
        <taxon>Planctomycetia</taxon>
        <taxon>Pirellulales</taxon>
        <taxon>Pirellulaceae</taxon>
        <taxon>Stieleria</taxon>
    </lineage>
</organism>
<protein>
    <submittedName>
        <fullName evidence="6">Cystathionine beta-lyase</fullName>
        <ecNumber evidence="6">4.4.1.8</ecNumber>
    </submittedName>
</protein>
<dbReference type="PROSITE" id="PS00868">
    <property type="entry name" value="CYS_MET_METAB_PP"/>
    <property type="match status" value="1"/>
</dbReference>
<dbReference type="FunFam" id="3.40.640.10:FF:000009">
    <property type="entry name" value="Cystathionine gamma-synthase homolog"/>
    <property type="match status" value="1"/>
</dbReference>
<dbReference type="SUPFAM" id="SSF53383">
    <property type="entry name" value="PLP-dependent transferases"/>
    <property type="match status" value="1"/>
</dbReference>
<dbReference type="Pfam" id="PF01053">
    <property type="entry name" value="Cys_Met_Meta_PP"/>
    <property type="match status" value="1"/>
</dbReference>
<dbReference type="AlphaFoldDB" id="A0A518I4D6"/>
<sequence>MSDQDGHQKSAGETSFRTRAIHVGNEIDPATGAVVPPIHLASTFRQPGAGEWGQFDYSRSGNPTRSNLQSTLASLESGVGALAFSSGMAAIHCVTMLLETGDHVVAGCDLYGGAYRLLHKICNRSGIDVTLVDMTDADAVAAAVNDRTKLIWAETIGNPRLTIPDLPALAAIAKQRGVIIGVDNTFGTPALVRPLEHGIDIVMHSATKYLGGHSDCLGGTLAVADQELLDRLYFIQNATGAVLDPLSCFLVSRGLKTLDLRIREQSRTALALAQWLEQHPKVRLVLYPGLESHPQHGLAAETLLGGFGAMVTFELDAGIEETAAVCESTELFHLAVSLGAVESLIEQPATMSHASYDAADRARFGITDGLIRLSVGLESFEDLRQDLARAIDAASQRDA</sequence>
<dbReference type="Proteomes" id="UP000319004">
    <property type="component" value="Chromosome"/>
</dbReference>
<dbReference type="GO" id="GO:0030170">
    <property type="term" value="F:pyridoxal phosphate binding"/>
    <property type="evidence" value="ECO:0007669"/>
    <property type="project" value="InterPro"/>
</dbReference>